<protein>
    <submittedName>
        <fullName evidence="1">Uncharacterized protein</fullName>
    </submittedName>
</protein>
<name>A0A4U0SUL4_9ACTN</name>
<proteinExistence type="predicted"/>
<sequence>MCKWHASPRRAVPASRQDDTGEIRIPLALFDLDQLKGHLELVLSRVEAEQMYAGLSRLLVGDRQASTSAVR</sequence>
<gene>
    <name evidence="1" type="ORF">FCI23_10530</name>
</gene>
<evidence type="ECO:0000313" key="2">
    <source>
        <dbReference type="Proteomes" id="UP000305778"/>
    </source>
</evidence>
<accession>A0A4U0SUL4</accession>
<dbReference type="Proteomes" id="UP000305778">
    <property type="component" value="Unassembled WGS sequence"/>
</dbReference>
<reference evidence="1 2" key="1">
    <citation type="submission" date="2019-04" db="EMBL/GenBank/DDBJ databases">
        <title>Streptomyces oryziradicis sp. nov., a novel actinomycete isolated from rhizosphere soil of rice (Oryza sativa L.).</title>
        <authorList>
            <person name="Li C."/>
        </authorList>
    </citation>
    <scope>NUCLEOTIDE SEQUENCE [LARGE SCALE GENOMIC DNA]</scope>
    <source>
        <strain evidence="1 2">NEAU-C40</strain>
    </source>
</reference>
<keyword evidence="2" id="KW-1185">Reference proteome</keyword>
<organism evidence="1 2">
    <name type="scientific">Actinacidiphila oryziradicis</name>
    <dbReference type="NCBI Taxonomy" id="2571141"/>
    <lineage>
        <taxon>Bacteria</taxon>
        <taxon>Bacillati</taxon>
        <taxon>Actinomycetota</taxon>
        <taxon>Actinomycetes</taxon>
        <taxon>Kitasatosporales</taxon>
        <taxon>Streptomycetaceae</taxon>
        <taxon>Actinacidiphila</taxon>
    </lineage>
</organism>
<evidence type="ECO:0000313" key="1">
    <source>
        <dbReference type="EMBL" id="TKA11757.1"/>
    </source>
</evidence>
<dbReference type="AlphaFoldDB" id="A0A4U0SUL4"/>
<dbReference type="EMBL" id="SUMC01000007">
    <property type="protein sequence ID" value="TKA11757.1"/>
    <property type="molecule type" value="Genomic_DNA"/>
</dbReference>
<dbReference type="OrthoDB" id="4321520at2"/>
<comment type="caution">
    <text evidence="1">The sequence shown here is derived from an EMBL/GenBank/DDBJ whole genome shotgun (WGS) entry which is preliminary data.</text>
</comment>
<dbReference type="RefSeq" id="WP_136723217.1">
    <property type="nucleotide sequence ID" value="NZ_SUMC01000007.1"/>
</dbReference>